<dbReference type="PANTHER" id="PTHR18895:SF74">
    <property type="entry name" value="MTRF1L RELEASE FACTOR GLUTAMINE METHYLTRANSFERASE"/>
    <property type="match status" value="1"/>
</dbReference>
<dbReference type="GO" id="GO:0032259">
    <property type="term" value="P:methylation"/>
    <property type="evidence" value="ECO:0007669"/>
    <property type="project" value="UniProtKB-KW"/>
</dbReference>
<gene>
    <name evidence="5" type="ORF">AWRI3579_g810</name>
</gene>
<dbReference type="Gene3D" id="3.40.50.150">
    <property type="entry name" value="Vaccinia Virus protein VP39"/>
    <property type="match status" value="1"/>
</dbReference>
<dbReference type="OrthoDB" id="269872at2759"/>
<dbReference type="GO" id="GO:0008276">
    <property type="term" value="F:protein methyltransferase activity"/>
    <property type="evidence" value="ECO:0007669"/>
    <property type="project" value="InterPro"/>
</dbReference>
<dbReference type="STRING" id="56408.A0A1E5RNL7"/>
<dbReference type="Proteomes" id="UP000095728">
    <property type="component" value="Unassembled WGS sequence"/>
</dbReference>
<evidence type="ECO:0000313" key="6">
    <source>
        <dbReference type="Proteomes" id="UP000095728"/>
    </source>
</evidence>
<evidence type="ECO:0000256" key="3">
    <source>
        <dbReference type="ARBA" id="ARBA00022691"/>
    </source>
</evidence>
<dbReference type="CDD" id="cd02440">
    <property type="entry name" value="AdoMet_MTases"/>
    <property type="match status" value="1"/>
</dbReference>
<protein>
    <submittedName>
        <fullName evidence="5">Mitochondrial N(5)-glutamine methyltransferase MTQ1</fullName>
    </submittedName>
</protein>
<dbReference type="FunCoup" id="A0A1E5RNL7">
    <property type="interactions" value="85"/>
</dbReference>
<organism evidence="5 6">
    <name type="scientific">Hanseniaspora osmophila</name>
    <dbReference type="NCBI Taxonomy" id="56408"/>
    <lineage>
        <taxon>Eukaryota</taxon>
        <taxon>Fungi</taxon>
        <taxon>Dikarya</taxon>
        <taxon>Ascomycota</taxon>
        <taxon>Saccharomycotina</taxon>
        <taxon>Saccharomycetes</taxon>
        <taxon>Saccharomycodales</taxon>
        <taxon>Saccharomycodaceae</taxon>
        <taxon>Hanseniaspora</taxon>
    </lineage>
</organism>
<accession>A0A1E5RNL7</accession>
<dbReference type="NCBIfam" id="TIGR00536">
    <property type="entry name" value="hemK_fam"/>
    <property type="match status" value="1"/>
</dbReference>
<comment type="caution">
    <text evidence="5">The sequence shown here is derived from an EMBL/GenBank/DDBJ whole genome shotgun (WGS) entry which is preliminary data.</text>
</comment>
<dbReference type="AlphaFoldDB" id="A0A1E5RNL7"/>
<dbReference type="InterPro" id="IPR004556">
    <property type="entry name" value="HemK-like"/>
</dbReference>
<dbReference type="InParanoid" id="A0A1E5RNL7"/>
<evidence type="ECO:0000259" key="4">
    <source>
        <dbReference type="Pfam" id="PF13847"/>
    </source>
</evidence>
<dbReference type="GO" id="GO:0005739">
    <property type="term" value="C:mitochondrion"/>
    <property type="evidence" value="ECO:0007669"/>
    <property type="project" value="TreeGrafter"/>
</dbReference>
<evidence type="ECO:0000256" key="2">
    <source>
        <dbReference type="ARBA" id="ARBA00022679"/>
    </source>
</evidence>
<dbReference type="Pfam" id="PF13847">
    <property type="entry name" value="Methyltransf_31"/>
    <property type="match status" value="1"/>
</dbReference>
<keyword evidence="3" id="KW-0949">S-adenosyl-L-methionine</keyword>
<dbReference type="SUPFAM" id="SSF53335">
    <property type="entry name" value="S-adenosyl-L-methionine-dependent methyltransferases"/>
    <property type="match status" value="1"/>
</dbReference>
<dbReference type="InterPro" id="IPR029063">
    <property type="entry name" value="SAM-dependent_MTases_sf"/>
</dbReference>
<proteinExistence type="predicted"/>
<dbReference type="PANTHER" id="PTHR18895">
    <property type="entry name" value="HEMK METHYLTRANSFERASE"/>
    <property type="match status" value="1"/>
</dbReference>
<keyword evidence="1 5" id="KW-0489">Methyltransferase</keyword>
<name>A0A1E5RNL7_9ASCO</name>
<sequence length="323" mass="37608">MRISPKTVWKAFQKDPLLPLLLPECRTIENSITELKWIKENFNNNYTKKDRLNLIKKSCLKRQKHYPLQYILGDQPFGKLDILCRPGVLIPRWETEEWCHELIELMNENVMQKSNETMGGIETKLRYIDLCTGTGCILLLLAASLNLKDPMGIDISSKAISLANQNLQHNVSYYKNSLSQPKFLQKDVFEMDPTKENLPHFDLVTSNPPYIHDHLHSKSVKIYEPKLALYGNLEFYKNLVGKWCNQTDSFVYELGSIHQAQYVRDCLSNEEWDVGVYKDSANHIRCVYGYRKKNISVANIHWKKVFEKFGTLFAAKKKTKKNT</sequence>
<evidence type="ECO:0000256" key="1">
    <source>
        <dbReference type="ARBA" id="ARBA00022603"/>
    </source>
</evidence>
<keyword evidence="6" id="KW-1185">Reference proteome</keyword>
<dbReference type="InterPro" id="IPR050320">
    <property type="entry name" value="N5-glutamine_MTase"/>
</dbReference>
<feature type="domain" description="Methyltransferase" evidence="4">
    <location>
        <begin position="123"/>
        <end position="210"/>
    </location>
</feature>
<keyword evidence="2 5" id="KW-0808">Transferase</keyword>
<evidence type="ECO:0000313" key="5">
    <source>
        <dbReference type="EMBL" id="OEJ88495.1"/>
    </source>
</evidence>
<dbReference type="EMBL" id="LPNM01000005">
    <property type="protein sequence ID" value="OEJ88495.1"/>
    <property type="molecule type" value="Genomic_DNA"/>
</dbReference>
<dbReference type="InterPro" id="IPR025714">
    <property type="entry name" value="Methyltranfer_dom"/>
</dbReference>
<reference evidence="6" key="1">
    <citation type="journal article" date="2016" name="Genome Announc.">
        <title>Genome sequences of three species of Hanseniaspora isolated from spontaneous wine fermentations.</title>
        <authorList>
            <person name="Sternes P.R."/>
            <person name="Lee D."/>
            <person name="Kutyna D.R."/>
            <person name="Borneman A.R."/>
        </authorList>
    </citation>
    <scope>NUCLEOTIDE SEQUENCE [LARGE SCALE GENOMIC DNA]</scope>
    <source>
        <strain evidence="6">AWRI3579</strain>
    </source>
</reference>